<dbReference type="Gene3D" id="2.60.120.650">
    <property type="entry name" value="Cupin"/>
    <property type="match status" value="1"/>
</dbReference>
<protein>
    <recommendedName>
        <fullName evidence="1">JmjC domain-containing protein</fullName>
    </recommendedName>
</protein>
<feature type="domain" description="JmjC" evidence="1">
    <location>
        <begin position="151"/>
        <end position="294"/>
    </location>
</feature>
<dbReference type="PROSITE" id="PS51184">
    <property type="entry name" value="JMJC"/>
    <property type="match status" value="1"/>
</dbReference>
<dbReference type="STRING" id="1353952.A0A166JEW1"/>
<dbReference type="AlphaFoldDB" id="A0A166JEW1"/>
<evidence type="ECO:0000259" key="1">
    <source>
        <dbReference type="PROSITE" id="PS51184"/>
    </source>
</evidence>
<dbReference type="InterPro" id="IPR003347">
    <property type="entry name" value="JmjC_dom"/>
</dbReference>
<proteinExistence type="predicted"/>
<dbReference type="EMBL" id="KV424444">
    <property type="protein sequence ID" value="KZT44657.1"/>
    <property type="molecule type" value="Genomic_DNA"/>
</dbReference>
<dbReference type="SUPFAM" id="SSF51197">
    <property type="entry name" value="Clavaminate synthase-like"/>
    <property type="match status" value="1"/>
</dbReference>
<organism evidence="2 3">
    <name type="scientific">Calocera cornea HHB12733</name>
    <dbReference type="NCBI Taxonomy" id="1353952"/>
    <lineage>
        <taxon>Eukaryota</taxon>
        <taxon>Fungi</taxon>
        <taxon>Dikarya</taxon>
        <taxon>Basidiomycota</taxon>
        <taxon>Agaricomycotina</taxon>
        <taxon>Dacrymycetes</taxon>
        <taxon>Dacrymycetales</taxon>
        <taxon>Dacrymycetaceae</taxon>
        <taxon>Calocera</taxon>
    </lineage>
</organism>
<dbReference type="InParanoid" id="A0A166JEW1"/>
<sequence>MNHPLGGQPTVTNKPSILYVTAAWMRTAKIGAVMDLFAKHGAIVIRGALPNEACLSYNKDALRQDPFRDGAVIRRAQLQCDVPDAFNPFLERHGTTATYIDLSLDDLLELRDATQPYPPVISLLSYPRGHIIRHVGNRALQSEESDNDVNEYIPFLRQVHDINDAQAWDALGHLPRATEDLDPPSAISAWEMWQLRGSYHPPHMDFGGTCTGVLMLSGEKVWMHFDSTHASAQLHLNMAAQEPFPNTLGVGVLLRAGDAMFTAPRLHSVISTKDCIVKGSNFYSMVQMRETLRA</sequence>
<evidence type="ECO:0000313" key="2">
    <source>
        <dbReference type="EMBL" id="KZT44657.1"/>
    </source>
</evidence>
<evidence type="ECO:0000313" key="3">
    <source>
        <dbReference type="Proteomes" id="UP000076842"/>
    </source>
</evidence>
<feature type="non-terminal residue" evidence="2">
    <location>
        <position position="294"/>
    </location>
</feature>
<keyword evidence="3" id="KW-1185">Reference proteome</keyword>
<gene>
    <name evidence="2" type="ORF">CALCODRAFT_513668</name>
</gene>
<name>A0A166JEW1_9BASI</name>
<accession>A0A166JEW1</accession>
<reference evidence="2 3" key="1">
    <citation type="journal article" date="2016" name="Mol. Biol. Evol.">
        <title>Comparative Genomics of Early-Diverging Mushroom-Forming Fungi Provides Insights into the Origins of Lignocellulose Decay Capabilities.</title>
        <authorList>
            <person name="Nagy L.G."/>
            <person name="Riley R."/>
            <person name="Tritt A."/>
            <person name="Adam C."/>
            <person name="Daum C."/>
            <person name="Floudas D."/>
            <person name="Sun H."/>
            <person name="Yadav J.S."/>
            <person name="Pangilinan J."/>
            <person name="Larsson K.H."/>
            <person name="Matsuura K."/>
            <person name="Barry K."/>
            <person name="Labutti K."/>
            <person name="Kuo R."/>
            <person name="Ohm R.A."/>
            <person name="Bhattacharya S.S."/>
            <person name="Shirouzu T."/>
            <person name="Yoshinaga Y."/>
            <person name="Martin F.M."/>
            <person name="Grigoriev I.V."/>
            <person name="Hibbett D.S."/>
        </authorList>
    </citation>
    <scope>NUCLEOTIDE SEQUENCE [LARGE SCALE GENOMIC DNA]</scope>
    <source>
        <strain evidence="2 3">HHB12733</strain>
    </source>
</reference>
<dbReference type="Proteomes" id="UP000076842">
    <property type="component" value="Unassembled WGS sequence"/>
</dbReference>